<evidence type="ECO:0000313" key="1">
    <source>
        <dbReference type="EMBL" id="MBB3764546.1"/>
    </source>
</evidence>
<protein>
    <submittedName>
        <fullName evidence="1">Glutathione synthase/RimK-type ligase-like ATP-grasp enzyme</fullName>
    </submittedName>
</protein>
<dbReference type="EMBL" id="JACICF010000001">
    <property type="protein sequence ID" value="MBB3764546.1"/>
    <property type="molecule type" value="Genomic_DNA"/>
</dbReference>
<name>A0A839YZW3_9SPHN</name>
<dbReference type="RefSeq" id="WP_183933795.1">
    <property type="nucleotide sequence ID" value="NZ_JACICF010000001.1"/>
</dbReference>
<comment type="caution">
    <text evidence="1">The sequence shown here is derived from an EMBL/GenBank/DDBJ whole genome shotgun (WGS) entry which is preliminary data.</text>
</comment>
<keyword evidence="1" id="KW-0436">Ligase</keyword>
<evidence type="ECO:0000313" key="2">
    <source>
        <dbReference type="Proteomes" id="UP000578569"/>
    </source>
</evidence>
<dbReference type="PANTHER" id="PTHR39217">
    <property type="match status" value="1"/>
</dbReference>
<dbReference type="Proteomes" id="UP000578569">
    <property type="component" value="Unassembled WGS sequence"/>
</dbReference>
<reference evidence="1 2" key="1">
    <citation type="submission" date="2020-08" db="EMBL/GenBank/DDBJ databases">
        <title>Genomic Encyclopedia of Type Strains, Phase IV (KMG-IV): sequencing the most valuable type-strain genomes for metagenomic binning, comparative biology and taxonomic classification.</title>
        <authorList>
            <person name="Goeker M."/>
        </authorList>
    </citation>
    <scope>NUCLEOTIDE SEQUENCE [LARGE SCALE GENOMIC DNA]</scope>
    <source>
        <strain evidence="1 2">DSM 24194</strain>
    </source>
</reference>
<sequence length="265" mass="29020">MRDMLAKGGIHAEPVKWNEADDALLRGVDAVLPLIAWGYHLDPGRWFDLLDRIAFRKVPVANPVDVLRWSSDKNYLSDLDDKGVTIVPSIFGHGDRAAELLLRARERFEGSELIVKPVISGSAAGTYRLGPDDPMPDDLSGKRIIVQPFLPAILEDGEQSLIYFGGQFSHAAVKKAKPGDFRVQPEFGGSEERIEPSPAVRALADNALAAVPGDTAYARIDVVEDEGTPRIMEVELVEPDLFLRYAPDEGSAFVSAVSDMLRASR</sequence>
<organism evidence="1 2">
    <name type="scientific">Sphingomicrobium lutaoense</name>
    <dbReference type="NCBI Taxonomy" id="515949"/>
    <lineage>
        <taxon>Bacteria</taxon>
        <taxon>Pseudomonadati</taxon>
        <taxon>Pseudomonadota</taxon>
        <taxon>Alphaproteobacteria</taxon>
        <taxon>Sphingomonadales</taxon>
        <taxon>Sphingomonadaceae</taxon>
        <taxon>Sphingomicrobium</taxon>
    </lineage>
</organism>
<keyword evidence="2" id="KW-1185">Reference proteome</keyword>
<dbReference type="Gene3D" id="3.30.470.20">
    <property type="entry name" value="ATP-grasp fold, B domain"/>
    <property type="match status" value="1"/>
</dbReference>
<dbReference type="SUPFAM" id="SSF56059">
    <property type="entry name" value="Glutathione synthetase ATP-binding domain-like"/>
    <property type="match status" value="1"/>
</dbReference>
<dbReference type="AlphaFoldDB" id="A0A839YZW3"/>
<proteinExistence type="predicted"/>
<accession>A0A839YZW3</accession>
<dbReference type="PANTHER" id="PTHR39217:SF1">
    <property type="entry name" value="GLUTATHIONE SYNTHETASE"/>
    <property type="match status" value="1"/>
</dbReference>
<dbReference type="InterPro" id="IPR053191">
    <property type="entry name" value="DcsG_Biosynth_Enzyme"/>
</dbReference>
<gene>
    <name evidence="1" type="ORF">FHS50_001569</name>
</gene>
<dbReference type="GO" id="GO:0016874">
    <property type="term" value="F:ligase activity"/>
    <property type="evidence" value="ECO:0007669"/>
    <property type="project" value="UniProtKB-KW"/>
</dbReference>